<gene>
    <name evidence="1" type="ORF">WN944_009551</name>
</gene>
<dbReference type="EMBL" id="JBCGBO010000002">
    <property type="protein sequence ID" value="KAK9221126.1"/>
    <property type="molecule type" value="Genomic_DNA"/>
</dbReference>
<proteinExistence type="predicted"/>
<organism evidence="1 2">
    <name type="scientific">Citrus x changshan-huyou</name>
    <dbReference type="NCBI Taxonomy" id="2935761"/>
    <lineage>
        <taxon>Eukaryota</taxon>
        <taxon>Viridiplantae</taxon>
        <taxon>Streptophyta</taxon>
        <taxon>Embryophyta</taxon>
        <taxon>Tracheophyta</taxon>
        <taxon>Spermatophyta</taxon>
        <taxon>Magnoliopsida</taxon>
        <taxon>eudicotyledons</taxon>
        <taxon>Gunneridae</taxon>
        <taxon>Pentapetalae</taxon>
        <taxon>rosids</taxon>
        <taxon>malvids</taxon>
        <taxon>Sapindales</taxon>
        <taxon>Rutaceae</taxon>
        <taxon>Aurantioideae</taxon>
        <taxon>Citrus</taxon>
    </lineage>
</organism>
<comment type="caution">
    <text evidence="1">The sequence shown here is derived from an EMBL/GenBank/DDBJ whole genome shotgun (WGS) entry which is preliminary data.</text>
</comment>
<protein>
    <submittedName>
        <fullName evidence="1">Uncharacterized protein</fullName>
    </submittedName>
</protein>
<evidence type="ECO:0000313" key="2">
    <source>
        <dbReference type="Proteomes" id="UP001428341"/>
    </source>
</evidence>
<dbReference type="Proteomes" id="UP001428341">
    <property type="component" value="Unassembled WGS sequence"/>
</dbReference>
<dbReference type="AlphaFoldDB" id="A0AAP0QX10"/>
<keyword evidence="2" id="KW-1185">Reference proteome</keyword>
<sequence length="81" mass="9250">MDAGNNNLSSPIPQLLRNSTLTRVLDMRMSGFEAASLKYLQMFAKSCDLRSLNRQPIRRTLPMQQWEVSNNPDSINCSNMM</sequence>
<reference evidence="1 2" key="1">
    <citation type="submission" date="2024-05" db="EMBL/GenBank/DDBJ databases">
        <title>Haplotype-resolved chromosome-level genome assembly of Huyou (Citrus changshanensis).</title>
        <authorList>
            <person name="Miao C."/>
            <person name="Chen W."/>
            <person name="Wu Y."/>
            <person name="Wang L."/>
            <person name="Zhao S."/>
            <person name="Grierson D."/>
            <person name="Xu C."/>
            <person name="Chen K."/>
        </authorList>
    </citation>
    <scope>NUCLEOTIDE SEQUENCE [LARGE SCALE GENOMIC DNA]</scope>
    <source>
        <strain evidence="1">01-14</strain>
        <tissue evidence="1">Leaf</tissue>
    </source>
</reference>
<name>A0AAP0QX10_9ROSI</name>
<accession>A0AAP0QX10</accession>
<evidence type="ECO:0000313" key="1">
    <source>
        <dbReference type="EMBL" id="KAK9221126.1"/>
    </source>
</evidence>